<feature type="region of interest" description="Disordered" evidence="1">
    <location>
        <begin position="92"/>
        <end position="178"/>
    </location>
</feature>
<protein>
    <submittedName>
        <fullName evidence="2">Uncharacterized protein</fullName>
    </submittedName>
</protein>
<feature type="region of interest" description="Disordered" evidence="1">
    <location>
        <begin position="1"/>
        <end position="22"/>
    </location>
</feature>
<name>A0A448Z050_9STRA</name>
<evidence type="ECO:0000313" key="3">
    <source>
        <dbReference type="Proteomes" id="UP000291116"/>
    </source>
</evidence>
<evidence type="ECO:0000313" key="2">
    <source>
        <dbReference type="EMBL" id="VEU35418.1"/>
    </source>
</evidence>
<feature type="compositionally biased region" description="Polar residues" evidence="1">
    <location>
        <begin position="606"/>
        <end position="627"/>
    </location>
</feature>
<proteinExistence type="predicted"/>
<feature type="compositionally biased region" description="Basic and acidic residues" evidence="1">
    <location>
        <begin position="427"/>
        <end position="445"/>
    </location>
</feature>
<feature type="region of interest" description="Disordered" evidence="1">
    <location>
        <begin position="423"/>
        <end position="499"/>
    </location>
</feature>
<dbReference type="EMBL" id="CAACVS010000059">
    <property type="protein sequence ID" value="VEU35418.1"/>
    <property type="molecule type" value="Genomic_DNA"/>
</dbReference>
<dbReference type="OrthoDB" id="10578869at2759"/>
<feature type="compositionally biased region" description="Polar residues" evidence="1">
    <location>
        <begin position="133"/>
        <end position="178"/>
    </location>
</feature>
<keyword evidence="3" id="KW-1185">Reference proteome</keyword>
<feature type="region of interest" description="Disordered" evidence="1">
    <location>
        <begin position="570"/>
        <end position="666"/>
    </location>
</feature>
<dbReference type="AlphaFoldDB" id="A0A448Z050"/>
<feature type="compositionally biased region" description="Polar residues" evidence="1">
    <location>
        <begin position="570"/>
        <end position="581"/>
    </location>
</feature>
<evidence type="ECO:0000256" key="1">
    <source>
        <dbReference type="SAM" id="MobiDB-lite"/>
    </source>
</evidence>
<organism evidence="2 3">
    <name type="scientific">Pseudo-nitzschia multistriata</name>
    <dbReference type="NCBI Taxonomy" id="183589"/>
    <lineage>
        <taxon>Eukaryota</taxon>
        <taxon>Sar</taxon>
        <taxon>Stramenopiles</taxon>
        <taxon>Ochrophyta</taxon>
        <taxon>Bacillariophyta</taxon>
        <taxon>Bacillariophyceae</taxon>
        <taxon>Bacillariophycidae</taxon>
        <taxon>Bacillariales</taxon>
        <taxon>Bacillariaceae</taxon>
        <taxon>Pseudo-nitzschia</taxon>
    </lineage>
</organism>
<feature type="compositionally biased region" description="Basic residues" evidence="1">
    <location>
        <begin position="657"/>
        <end position="666"/>
    </location>
</feature>
<gene>
    <name evidence="2" type="ORF">PSNMU_V1.4_AUG-EV-PASAV3_0021910</name>
</gene>
<accession>A0A448Z050</accession>
<sequence>MPDSSTQQSSGFGGALGGMRGWQAGTINSDISETMMGRMDLGGFSSISNWKPASEAIGAIPQQTNHMLHQTDEASQSNGVTTAQTNHYGQVTQMGGVSSHTGVTTAHANHNSQPSVQTGEASQSIQATTSQSNHNSQPAQTVGSSQSIGATTAQYDYNSQPTQTGGASQSKGATTAPYNHVTKSNQLNFPTIQHMVFSGPIHLKAHSPVDVSTMDPEIFAILQSILTPYLQETMGPTLHAYTLEVNYSPGHGKNVGKDVVETLIEVNCAFKVISDSVESFKSINHVQASRWIHDFFAGPEIYKLLEALRTDNIPVNDITFVDQAFQVSATVAEANSQMASGRYPVSKNNEKSSNGAFIGITLSVVIVGMIFFLHHTGRLPSKAQVGAFSLTARDSVAKHGATARHSIAKHSKSARKSIAKCIPSSMKRKESRLGKYTDDEVEGGRRRTYSGTFRRHPPGGLQKAALQKKPARSEEYLGESASTSSSSAGGAARSCRKSSSFTDMLEQDDYSFSNFEGDYEPSICAPSTPSRRTYNGDEASMTDTLGYDSSAHSRSLLDKVSNTVSQAASLLSPGNSSYKQQDASRSPIPSSAPRRVTAADIASPNDVDNWSIQSYQTKTPSRRSPSNHPLYRGWNDSGPELRMQKSEINDSEESPGRKRLNIPRFT</sequence>
<feature type="compositionally biased region" description="Polar residues" evidence="1">
    <location>
        <begin position="92"/>
        <end position="120"/>
    </location>
</feature>
<feature type="compositionally biased region" description="Low complexity" evidence="1">
    <location>
        <begin position="121"/>
        <end position="132"/>
    </location>
</feature>
<reference evidence="2 3" key="1">
    <citation type="submission" date="2019-01" db="EMBL/GenBank/DDBJ databases">
        <authorList>
            <person name="Ferrante I. M."/>
        </authorList>
    </citation>
    <scope>NUCLEOTIDE SEQUENCE [LARGE SCALE GENOMIC DNA]</scope>
    <source>
        <strain evidence="2 3">B856</strain>
    </source>
</reference>
<feature type="compositionally biased region" description="Low complexity" evidence="1">
    <location>
        <begin position="480"/>
        <end position="499"/>
    </location>
</feature>
<feature type="compositionally biased region" description="Gly residues" evidence="1">
    <location>
        <begin position="11"/>
        <end position="20"/>
    </location>
</feature>
<feature type="compositionally biased region" description="Low complexity" evidence="1">
    <location>
        <begin position="583"/>
        <end position="595"/>
    </location>
</feature>
<feature type="compositionally biased region" description="Polar residues" evidence="1">
    <location>
        <begin position="1"/>
        <end position="10"/>
    </location>
</feature>
<dbReference type="Proteomes" id="UP000291116">
    <property type="component" value="Unassembled WGS sequence"/>
</dbReference>